<dbReference type="AlphaFoldDB" id="A0A2T6BSK0"/>
<evidence type="ECO:0000256" key="1">
    <source>
        <dbReference type="SAM" id="MobiDB-lite"/>
    </source>
</evidence>
<gene>
    <name evidence="2" type="ORF">C8P63_1135</name>
</gene>
<dbReference type="Proteomes" id="UP000244240">
    <property type="component" value="Unassembled WGS sequence"/>
</dbReference>
<reference evidence="2 3" key="1">
    <citation type="submission" date="2018-04" db="EMBL/GenBank/DDBJ databases">
        <title>Genomic Encyclopedia of Archaeal and Bacterial Type Strains, Phase II (KMG-II): from individual species to whole genera.</title>
        <authorList>
            <person name="Goeker M."/>
        </authorList>
    </citation>
    <scope>NUCLEOTIDE SEQUENCE [LARGE SCALE GENOMIC DNA]</scope>
    <source>
        <strain evidence="2 3">DSM 45787</strain>
    </source>
</reference>
<evidence type="ECO:0000313" key="2">
    <source>
        <dbReference type="EMBL" id="PTX59060.1"/>
    </source>
</evidence>
<dbReference type="EMBL" id="QBKR01000013">
    <property type="protein sequence ID" value="PTX59060.1"/>
    <property type="molecule type" value="Genomic_DNA"/>
</dbReference>
<proteinExistence type="predicted"/>
<feature type="compositionally biased region" description="Gly residues" evidence="1">
    <location>
        <begin position="44"/>
        <end position="53"/>
    </location>
</feature>
<accession>A0A2T6BSK0</accession>
<evidence type="ECO:0000313" key="3">
    <source>
        <dbReference type="Proteomes" id="UP000244240"/>
    </source>
</evidence>
<name>A0A2T6BSK0_9BACL</name>
<sequence>MPKEEEAGARPCFSSFLNPFNTMEDYSRFSLSDECEHSETPTGRGVGEFQGDR</sequence>
<organism evidence="2 3">
    <name type="scientific">Melghirimyces profundicolus</name>
    <dbReference type="NCBI Taxonomy" id="1242148"/>
    <lineage>
        <taxon>Bacteria</taxon>
        <taxon>Bacillati</taxon>
        <taxon>Bacillota</taxon>
        <taxon>Bacilli</taxon>
        <taxon>Bacillales</taxon>
        <taxon>Thermoactinomycetaceae</taxon>
        <taxon>Melghirimyces</taxon>
    </lineage>
</organism>
<protein>
    <submittedName>
        <fullName evidence="2">Uncharacterized protein</fullName>
    </submittedName>
</protein>
<keyword evidence="3" id="KW-1185">Reference proteome</keyword>
<comment type="caution">
    <text evidence="2">The sequence shown here is derived from an EMBL/GenBank/DDBJ whole genome shotgun (WGS) entry which is preliminary data.</text>
</comment>
<feature type="region of interest" description="Disordered" evidence="1">
    <location>
        <begin position="32"/>
        <end position="53"/>
    </location>
</feature>